<feature type="chain" id="PRO_5032295850" description="Lipoprotein" evidence="1">
    <location>
        <begin position="30"/>
        <end position="140"/>
    </location>
</feature>
<evidence type="ECO:0008006" key="4">
    <source>
        <dbReference type="Google" id="ProtNLM"/>
    </source>
</evidence>
<organism evidence="2 3">
    <name type="scientific">Rufibacter quisquiliarum</name>
    <dbReference type="NCBI Taxonomy" id="1549639"/>
    <lineage>
        <taxon>Bacteria</taxon>
        <taxon>Pseudomonadati</taxon>
        <taxon>Bacteroidota</taxon>
        <taxon>Cytophagia</taxon>
        <taxon>Cytophagales</taxon>
        <taxon>Hymenobacteraceae</taxon>
        <taxon>Rufibacter</taxon>
    </lineage>
</organism>
<sequence>MEYKNIRTVFFAFWVVALGWLAGCKTANAPADANAEAATVQYKSMAPQRVDIRGSIFQSRYDQGQVMLEVEGFGSTPDSRYNRAYVLVLPTTQIVDPEGKTISLSELRQGQDVAIVLRGGGRGNFVGVGVARKVWLEQRL</sequence>
<keyword evidence="1" id="KW-0732">Signal</keyword>
<accession>A0A839GLR2</accession>
<proteinExistence type="predicted"/>
<dbReference type="RefSeq" id="WP_182511618.1">
    <property type="nucleotide sequence ID" value="NZ_JACJIQ010000002.1"/>
</dbReference>
<gene>
    <name evidence="2" type="ORF">FHS90_000579</name>
</gene>
<feature type="signal peptide" evidence="1">
    <location>
        <begin position="1"/>
        <end position="29"/>
    </location>
</feature>
<evidence type="ECO:0000313" key="2">
    <source>
        <dbReference type="EMBL" id="MBA9075877.1"/>
    </source>
</evidence>
<dbReference type="AlphaFoldDB" id="A0A839GLR2"/>
<dbReference type="PROSITE" id="PS51257">
    <property type="entry name" value="PROKAR_LIPOPROTEIN"/>
    <property type="match status" value="1"/>
</dbReference>
<dbReference type="EMBL" id="JACJIQ010000002">
    <property type="protein sequence ID" value="MBA9075877.1"/>
    <property type="molecule type" value="Genomic_DNA"/>
</dbReference>
<reference evidence="2 3" key="1">
    <citation type="submission" date="2020-08" db="EMBL/GenBank/DDBJ databases">
        <title>Genomic Encyclopedia of Type Strains, Phase IV (KMG-IV): sequencing the most valuable type-strain genomes for metagenomic binning, comparative biology and taxonomic classification.</title>
        <authorList>
            <person name="Goeker M."/>
        </authorList>
    </citation>
    <scope>NUCLEOTIDE SEQUENCE [LARGE SCALE GENOMIC DNA]</scope>
    <source>
        <strain evidence="2 3">DSM 29854</strain>
    </source>
</reference>
<keyword evidence="3" id="KW-1185">Reference proteome</keyword>
<comment type="caution">
    <text evidence="2">The sequence shown here is derived from an EMBL/GenBank/DDBJ whole genome shotgun (WGS) entry which is preliminary data.</text>
</comment>
<evidence type="ECO:0000313" key="3">
    <source>
        <dbReference type="Proteomes" id="UP000563094"/>
    </source>
</evidence>
<dbReference type="Proteomes" id="UP000563094">
    <property type="component" value="Unassembled WGS sequence"/>
</dbReference>
<name>A0A839GLR2_9BACT</name>
<evidence type="ECO:0000256" key="1">
    <source>
        <dbReference type="SAM" id="SignalP"/>
    </source>
</evidence>
<protein>
    <recommendedName>
        <fullName evidence="4">Lipoprotein</fullName>
    </recommendedName>
</protein>